<organism evidence="1 2">
    <name type="scientific">Pandoraea terrae</name>
    <dbReference type="NCBI Taxonomy" id="1537710"/>
    <lineage>
        <taxon>Bacteria</taxon>
        <taxon>Pseudomonadati</taxon>
        <taxon>Pseudomonadota</taxon>
        <taxon>Betaproteobacteria</taxon>
        <taxon>Burkholderiales</taxon>
        <taxon>Burkholderiaceae</taxon>
        <taxon>Pandoraea</taxon>
    </lineage>
</organism>
<dbReference type="Proteomes" id="UP000414233">
    <property type="component" value="Unassembled WGS sequence"/>
</dbReference>
<keyword evidence="2" id="KW-1185">Reference proteome</keyword>
<sequence length="276" mass="29667">MTAGLAVASHAPPFPAIDWSRPWFADVAAAGQAASSADDWRAGLCRAAASRGITTAAGLPLRFVPQSALPCGESYEAFIAATGCVPTRDNLHDFFNALIWLTFPRAKAALNARQAAAIAADGIGATRGSLRDAATLFDENAALFVTADPALADALRGFDWSTLFLARRQAWGRATEVAGFGHALLEKLVTPYKSVTAHAWIVPVDRAYFEWPRSERCAWLDAQLTRALAHAPFTSHDFAPLPVLGVPGWCQDNDAPEFYADTAVFRPGRRRRVAAC</sequence>
<reference evidence="1 2" key="1">
    <citation type="submission" date="2019-08" db="EMBL/GenBank/DDBJ databases">
        <authorList>
            <person name="Peeters C."/>
        </authorList>
    </citation>
    <scope>NUCLEOTIDE SEQUENCE [LARGE SCALE GENOMIC DNA]</scope>
    <source>
        <strain evidence="1 2">LMG 30175</strain>
    </source>
</reference>
<accession>A0A5E4TZF8</accession>
<protein>
    <submittedName>
        <fullName evidence="1">Membrane protein</fullName>
    </submittedName>
</protein>
<evidence type="ECO:0000313" key="1">
    <source>
        <dbReference type="EMBL" id="VVD93225.1"/>
    </source>
</evidence>
<dbReference type="AlphaFoldDB" id="A0A5E4TZF8"/>
<name>A0A5E4TZF8_9BURK</name>
<dbReference type="EMBL" id="CABPRZ010000005">
    <property type="protein sequence ID" value="VVD93225.1"/>
    <property type="molecule type" value="Genomic_DNA"/>
</dbReference>
<dbReference type="RefSeq" id="WP_224788648.1">
    <property type="nucleotide sequence ID" value="NZ_CABPRZ010000005.1"/>
</dbReference>
<proteinExistence type="predicted"/>
<dbReference type="InterPro" id="IPR021390">
    <property type="entry name" value="DUF3025"/>
</dbReference>
<gene>
    <name evidence="1" type="ORF">PTE30175_01670</name>
</gene>
<evidence type="ECO:0000313" key="2">
    <source>
        <dbReference type="Proteomes" id="UP000414233"/>
    </source>
</evidence>
<dbReference type="Pfam" id="PF11227">
    <property type="entry name" value="DUF3025"/>
    <property type="match status" value="1"/>
</dbReference>